<sequence>MSTGPSSAKVFKMQPQQNKTTLLKPSTGKFVTNKRKQEEKWVEHYTNLYSHQNVVSFSALDAVECMSTLDGLDDKPTVDKLYNTINSKAPGSDGIPLDLIK</sequence>
<gene>
    <name evidence="1" type="ORF">EB796_017371</name>
</gene>
<protein>
    <submittedName>
        <fullName evidence="1">Uncharacterized protein</fullName>
    </submittedName>
</protein>
<dbReference type="Proteomes" id="UP000593567">
    <property type="component" value="Unassembled WGS sequence"/>
</dbReference>
<evidence type="ECO:0000313" key="1">
    <source>
        <dbReference type="EMBL" id="KAF6024326.1"/>
    </source>
</evidence>
<keyword evidence="2" id="KW-1185">Reference proteome</keyword>
<accession>A0A7J7JFD2</accession>
<dbReference type="OrthoDB" id="10071239at2759"/>
<comment type="caution">
    <text evidence="1">The sequence shown here is derived from an EMBL/GenBank/DDBJ whole genome shotgun (WGS) entry which is preliminary data.</text>
</comment>
<dbReference type="EMBL" id="VXIV02002589">
    <property type="protein sequence ID" value="KAF6024326.1"/>
    <property type="molecule type" value="Genomic_DNA"/>
</dbReference>
<organism evidence="1 2">
    <name type="scientific">Bugula neritina</name>
    <name type="common">Brown bryozoan</name>
    <name type="synonym">Sertularia neritina</name>
    <dbReference type="NCBI Taxonomy" id="10212"/>
    <lineage>
        <taxon>Eukaryota</taxon>
        <taxon>Metazoa</taxon>
        <taxon>Spiralia</taxon>
        <taxon>Lophotrochozoa</taxon>
        <taxon>Bryozoa</taxon>
        <taxon>Gymnolaemata</taxon>
        <taxon>Cheilostomatida</taxon>
        <taxon>Flustrina</taxon>
        <taxon>Buguloidea</taxon>
        <taxon>Bugulidae</taxon>
        <taxon>Bugula</taxon>
    </lineage>
</organism>
<reference evidence="1" key="1">
    <citation type="submission" date="2020-06" db="EMBL/GenBank/DDBJ databases">
        <title>Draft genome of Bugula neritina, a colonial animal packing powerful symbionts and potential medicines.</title>
        <authorList>
            <person name="Rayko M."/>
        </authorList>
    </citation>
    <scope>NUCLEOTIDE SEQUENCE [LARGE SCALE GENOMIC DNA]</scope>
    <source>
        <strain evidence="1">Kwan_BN1</strain>
    </source>
</reference>
<dbReference type="AlphaFoldDB" id="A0A7J7JFD2"/>
<evidence type="ECO:0000313" key="2">
    <source>
        <dbReference type="Proteomes" id="UP000593567"/>
    </source>
</evidence>
<proteinExistence type="predicted"/>
<name>A0A7J7JFD2_BUGNE</name>